<comment type="caution">
    <text evidence="2">The sequence shown here is derived from an EMBL/GenBank/DDBJ whole genome shotgun (WGS) entry which is preliminary data.</text>
</comment>
<dbReference type="InterPro" id="IPR006837">
    <property type="entry name" value="Divergent_DAC"/>
</dbReference>
<dbReference type="RefSeq" id="WP_086451865.1">
    <property type="nucleotide sequence ID" value="NZ_MSPP01000004.1"/>
</dbReference>
<dbReference type="SUPFAM" id="SSF88713">
    <property type="entry name" value="Glycoside hydrolase/deacetylase"/>
    <property type="match status" value="1"/>
</dbReference>
<dbReference type="GO" id="GO:0005975">
    <property type="term" value="P:carbohydrate metabolic process"/>
    <property type="evidence" value="ECO:0007669"/>
    <property type="project" value="InterPro"/>
</dbReference>
<feature type="region of interest" description="Disordered" evidence="1">
    <location>
        <begin position="34"/>
        <end position="70"/>
    </location>
</feature>
<reference evidence="2 3" key="1">
    <citation type="submission" date="2016-12" db="EMBL/GenBank/DDBJ databases">
        <title>The draft genome sequence of HSLHS2.</title>
        <authorList>
            <person name="Hu D."/>
            <person name="Wang L."/>
            <person name="Shao Z."/>
        </authorList>
    </citation>
    <scope>NUCLEOTIDE SEQUENCE [LARGE SCALE GENOMIC DNA]</scope>
    <source>
        <strain evidence="2">MCCC 1A06712</strain>
    </source>
</reference>
<feature type="region of interest" description="Disordered" evidence="1">
    <location>
        <begin position="129"/>
        <end position="161"/>
    </location>
</feature>
<dbReference type="CDD" id="cd10936">
    <property type="entry name" value="CE4_DAC2"/>
    <property type="match status" value="1"/>
</dbReference>
<dbReference type="Proteomes" id="UP000194664">
    <property type="component" value="Unassembled WGS sequence"/>
</dbReference>
<name>A0A251WVX6_9RHOB</name>
<protein>
    <recommendedName>
        <fullName evidence="4">Divergent polysaccharide deacetylase</fullName>
    </recommendedName>
</protein>
<proteinExistence type="predicted"/>
<evidence type="ECO:0008006" key="4">
    <source>
        <dbReference type="Google" id="ProtNLM"/>
    </source>
</evidence>
<keyword evidence="3" id="KW-1185">Reference proteome</keyword>
<gene>
    <name evidence="2" type="ORF">BVC71_11695</name>
</gene>
<dbReference type="Pfam" id="PF04748">
    <property type="entry name" value="Polysacc_deac_2"/>
    <property type="match status" value="1"/>
</dbReference>
<evidence type="ECO:0000256" key="1">
    <source>
        <dbReference type="SAM" id="MobiDB-lite"/>
    </source>
</evidence>
<dbReference type="EMBL" id="MSPP01000004">
    <property type="protein sequence ID" value="OUD08597.1"/>
    <property type="molecule type" value="Genomic_DNA"/>
</dbReference>
<dbReference type="AlphaFoldDB" id="A0A251WVX6"/>
<sequence>MLKGLFSGVAVGAILSVVGLATASLVAPMPEMVGQSEPEPVVTPADDPEMAAEDPTASVETTDDPAPVVDTSDPVAPSLTVEPETGIQIEAPSLAPAPVIDVPETSAPLADTTTADRPEDVEIIGDMSEPEADDASGVTSPEVDPVLQSPQSVQPNPPSGEADVIVSTDPAAVTVEIIPEPEPENDQPDMPMIVAPEMGMITAPDANEPETTAPMAEPEAAPIDTSVRPAPGLSGQSASALPTGDSTVTIRRLGTDSEPAVTETAAINALEDYSAPFSNAGNLPLMSFVVMDEGGLPNGPAVLASIPFDVTVALSIADPDAEAKMSAYRAAGFEVLIMNPIPQGATASDAAQVIQGSFSILPEAIGILDLGEAGLGSNRNAIEVVMSELARAGRGYVALDSGLNSGMRAAETADVPATLVSRDLDGDGQGSSVIRRFIDNGAFQARQQSGVVMLARLRADTVSALTLWSTANRASQVALAPVSAVLKSD</sequence>
<dbReference type="InterPro" id="IPR011330">
    <property type="entry name" value="Glyco_hydro/deAcase_b/a-brl"/>
</dbReference>
<accession>A0A251WVX6</accession>
<dbReference type="Gene3D" id="3.20.20.370">
    <property type="entry name" value="Glycoside hydrolase/deacetylase"/>
    <property type="match status" value="1"/>
</dbReference>
<evidence type="ECO:0000313" key="3">
    <source>
        <dbReference type="Proteomes" id="UP000194664"/>
    </source>
</evidence>
<organism evidence="2 3">
    <name type="scientific">Marivivens niveibacter</name>
    <dbReference type="NCBI Taxonomy" id="1930667"/>
    <lineage>
        <taxon>Bacteria</taxon>
        <taxon>Pseudomonadati</taxon>
        <taxon>Pseudomonadota</taxon>
        <taxon>Alphaproteobacteria</taxon>
        <taxon>Rhodobacterales</taxon>
        <taxon>Paracoccaceae</taxon>
        <taxon>Marivivens group</taxon>
        <taxon>Marivivens</taxon>
    </lineage>
</organism>
<feature type="compositionally biased region" description="Low complexity" evidence="1">
    <location>
        <begin position="143"/>
        <end position="154"/>
    </location>
</feature>
<dbReference type="OrthoDB" id="7658418at2"/>
<evidence type="ECO:0000313" key="2">
    <source>
        <dbReference type="EMBL" id="OUD08597.1"/>
    </source>
</evidence>